<gene>
    <name evidence="1" type="ORF">PFISCL1PPCAC_14429</name>
</gene>
<dbReference type="EMBL" id="BTSY01000004">
    <property type="protein sequence ID" value="GMT23132.1"/>
    <property type="molecule type" value="Genomic_DNA"/>
</dbReference>
<feature type="non-terminal residue" evidence="1">
    <location>
        <position position="108"/>
    </location>
</feature>
<sequence length="108" mass="12377">VISGTEYVEKETIFARWTNLCQPIEQRKRHLNALISVIEAFPSVRPLDGSHRHSESQISDRWLGVKTDEIGVSFEIGFINKPFALNLSISSRDWGRAKNVYHVAAKRR</sequence>
<reference evidence="1" key="1">
    <citation type="submission" date="2023-10" db="EMBL/GenBank/DDBJ databases">
        <title>Genome assembly of Pristionchus species.</title>
        <authorList>
            <person name="Yoshida K."/>
            <person name="Sommer R.J."/>
        </authorList>
    </citation>
    <scope>NUCLEOTIDE SEQUENCE</scope>
    <source>
        <strain evidence="1">RS5133</strain>
    </source>
</reference>
<comment type="caution">
    <text evidence="1">The sequence shown here is derived from an EMBL/GenBank/DDBJ whole genome shotgun (WGS) entry which is preliminary data.</text>
</comment>
<keyword evidence="2" id="KW-1185">Reference proteome</keyword>
<dbReference type="AlphaFoldDB" id="A0AAV5VWN8"/>
<organism evidence="1 2">
    <name type="scientific">Pristionchus fissidentatus</name>
    <dbReference type="NCBI Taxonomy" id="1538716"/>
    <lineage>
        <taxon>Eukaryota</taxon>
        <taxon>Metazoa</taxon>
        <taxon>Ecdysozoa</taxon>
        <taxon>Nematoda</taxon>
        <taxon>Chromadorea</taxon>
        <taxon>Rhabditida</taxon>
        <taxon>Rhabditina</taxon>
        <taxon>Diplogasteromorpha</taxon>
        <taxon>Diplogasteroidea</taxon>
        <taxon>Neodiplogasteridae</taxon>
        <taxon>Pristionchus</taxon>
    </lineage>
</organism>
<evidence type="ECO:0000313" key="2">
    <source>
        <dbReference type="Proteomes" id="UP001432322"/>
    </source>
</evidence>
<name>A0AAV5VWN8_9BILA</name>
<protein>
    <submittedName>
        <fullName evidence="1">Uncharacterized protein</fullName>
    </submittedName>
</protein>
<dbReference type="Proteomes" id="UP001432322">
    <property type="component" value="Unassembled WGS sequence"/>
</dbReference>
<feature type="non-terminal residue" evidence="1">
    <location>
        <position position="1"/>
    </location>
</feature>
<evidence type="ECO:0000313" key="1">
    <source>
        <dbReference type="EMBL" id="GMT23132.1"/>
    </source>
</evidence>
<accession>A0AAV5VWN8</accession>
<proteinExistence type="predicted"/>